<evidence type="ECO:0000256" key="3">
    <source>
        <dbReference type="ARBA" id="ARBA00023306"/>
    </source>
</evidence>
<keyword evidence="1 4" id="KW-0132">Cell division</keyword>
<dbReference type="GO" id="GO:0003677">
    <property type="term" value="F:DNA binding"/>
    <property type="evidence" value="ECO:0007669"/>
    <property type="project" value="UniProtKB-UniRule"/>
</dbReference>
<dbReference type="STRING" id="762211.BSTEL_0906"/>
<evidence type="ECO:0000256" key="1">
    <source>
        <dbReference type="ARBA" id="ARBA00022618"/>
    </source>
</evidence>
<evidence type="ECO:0000313" key="9">
    <source>
        <dbReference type="Proteomes" id="UP000029004"/>
    </source>
</evidence>
<organism evidence="8 9">
    <name type="scientific">Bifidobacterium stellenboschense</name>
    <dbReference type="NCBI Taxonomy" id="762211"/>
    <lineage>
        <taxon>Bacteria</taxon>
        <taxon>Bacillati</taxon>
        <taxon>Actinomycetota</taxon>
        <taxon>Actinomycetes</taxon>
        <taxon>Bifidobacteriales</taxon>
        <taxon>Bifidobacteriaceae</taxon>
        <taxon>Bifidobacterium</taxon>
    </lineage>
</organism>
<protein>
    <recommendedName>
        <fullName evidence="4">Probable cell division protein WhiA</fullName>
    </recommendedName>
</protein>
<dbReference type="Gene3D" id="3.10.28.10">
    <property type="entry name" value="Homing endonucleases"/>
    <property type="match status" value="1"/>
</dbReference>
<keyword evidence="2 4" id="KW-0238">DNA-binding</keyword>
<dbReference type="AlphaFoldDB" id="A0A087E083"/>
<dbReference type="Proteomes" id="UP000029004">
    <property type="component" value="Unassembled WGS sequence"/>
</dbReference>
<dbReference type="GO" id="GO:0051301">
    <property type="term" value="P:cell division"/>
    <property type="evidence" value="ECO:0007669"/>
    <property type="project" value="UniProtKB-UniRule"/>
</dbReference>
<feature type="domain" description="Sporulation regulator WhiA C-terminal" evidence="5">
    <location>
        <begin position="222"/>
        <end position="307"/>
    </location>
</feature>
<dbReference type="SUPFAM" id="SSF55608">
    <property type="entry name" value="Homing endonucleases"/>
    <property type="match status" value="1"/>
</dbReference>
<dbReference type="RefSeq" id="WP_034526061.1">
    <property type="nucleotide sequence ID" value="NZ_JGZP01000003.1"/>
</dbReference>
<dbReference type="Pfam" id="PF10298">
    <property type="entry name" value="WhiA_N"/>
    <property type="match status" value="1"/>
</dbReference>
<dbReference type="OrthoDB" id="5197218at2"/>
<dbReference type="HAMAP" id="MF_01420">
    <property type="entry name" value="HTH_type_WhiA"/>
    <property type="match status" value="1"/>
</dbReference>
<sequence length="315" mass="34424">MALLDDVKSELAALEDEKADARKAQVTAMIRFAGGFTHNAQKQIVMLATFDSLIAAQWLRDNIEDLYSLDAKLISSTRTTPKGTHQYHVVKVERGAVNLAVATGLIDRNKAVRGLPVKIVQGKIAQVRAAWRGAFMARGILSDLGKNPYMEIICPSNEAAMALAGLARRLGITAKPRQLSKSYRVTLTDPDSIERMLNSMGAMRSARDWTGKRSDGETRSKANRLANFDDANMRRSAKAAAEACDKVRKAFELFDAAGVDVPDNLRAAGQLRLEHGDASLEELGRLAEPPISKDAIAGRIRRLLQLAEKTAKSRS</sequence>
<name>A0A087E083_9BIFI</name>
<dbReference type="NCBIfam" id="TIGR00647">
    <property type="entry name" value="DNA_bind_WhiA"/>
    <property type="match status" value="1"/>
</dbReference>
<dbReference type="InterPro" id="IPR003802">
    <property type="entry name" value="Sporulation_regulator_WhiA"/>
</dbReference>
<dbReference type="GO" id="GO:0043937">
    <property type="term" value="P:regulation of sporulation"/>
    <property type="evidence" value="ECO:0007669"/>
    <property type="project" value="InterPro"/>
</dbReference>
<dbReference type="PANTHER" id="PTHR37307:SF1">
    <property type="entry name" value="CELL DIVISION PROTEIN WHIA-RELATED"/>
    <property type="match status" value="1"/>
</dbReference>
<dbReference type="InterPro" id="IPR039518">
    <property type="entry name" value="WhiA_LAGLIDADG_dom"/>
</dbReference>
<gene>
    <name evidence="4" type="primary">whiA</name>
    <name evidence="8" type="ORF">BSTEL_0906</name>
</gene>
<evidence type="ECO:0000256" key="2">
    <source>
        <dbReference type="ARBA" id="ARBA00023125"/>
    </source>
</evidence>
<keyword evidence="9" id="KW-1185">Reference proteome</keyword>
<dbReference type="eggNOG" id="COG1481">
    <property type="taxonomic scope" value="Bacteria"/>
</dbReference>
<dbReference type="Pfam" id="PF14527">
    <property type="entry name" value="LAGLIDADG_WhiA"/>
    <property type="match status" value="1"/>
</dbReference>
<feature type="domain" description="WhiA LAGLIDADG-like" evidence="7">
    <location>
        <begin position="128"/>
        <end position="219"/>
    </location>
</feature>
<dbReference type="EMBL" id="JGZP01000003">
    <property type="protein sequence ID" value="KFJ01184.1"/>
    <property type="molecule type" value="Genomic_DNA"/>
</dbReference>
<accession>A0A087E083</accession>
<dbReference type="PANTHER" id="PTHR37307">
    <property type="entry name" value="CELL DIVISION PROTEIN WHIA-RELATED"/>
    <property type="match status" value="1"/>
</dbReference>
<dbReference type="Pfam" id="PF02650">
    <property type="entry name" value="HTH_WhiA"/>
    <property type="match status" value="1"/>
</dbReference>
<dbReference type="InterPro" id="IPR023054">
    <property type="entry name" value="Sporulation_regulator_WhiA_C"/>
</dbReference>
<comment type="similarity">
    <text evidence="4">Belongs to the WhiA family.</text>
</comment>
<comment type="caution">
    <text evidence="8">The sequence shown here is derived from an EMBL/GenBank/DDBJ whole genome shotgun (WGS) entry which is preliminary data.</text>
</comment>
<proteinExistence type="inferred from homology"/>
<keyword evidence="3 4" id="KW-0131">Cell cycle</keyword>
<evidence type="ECO:0000256" key="4">
    <source>
        <dbReference type="HAMAP-Rule" id="MF_01420"/>
    </source>
</evidence>
<evidence type="ECO:0000259" key="7">
    <source>
        <dbReference type="Pfam" id="PF14527"/>
    </source>
</evidence>
<evidence type="ECO:0000259" key="6">
    <source>
        <dbReference type="Pfam" id="PF10298"/>
    </source>
</evidence>
<reference evidence="8 9" key="1">
    <citation type="submission" date="2014-03" db="EMBL/GenBank/DDBJ databases">
        <title>Genomics of Bifidobacteria.</title>
        <authorList>
            <person name="Ventura M."/>
            <person name="Milani C."/>
            <person name="Lugli G.A."/>
        </authorList>
    </citation>
    <scope>NUCLEOTIDE SEQUENCE [LARGE SCALE GENOMIC DNA]</scope>
    <source>
        <strain evidence="8 9">DSM 23968</strain>
    </source>
</reference>
<dbReference type="InterPro" id="IPR027434">
    <property type="entry name" value="Homing_endonucl"/>
</dbReference>
<evidence type="ECO:0000259" key="5">
    <source>
        <dbReference type="Pfam" id="PF02650"/>
    </source>
</evidence>
<dbReference type="InterPro" id="IPR018478">
    <property type="entry name" value="Sporu_reg_WhiA_N_dom"/>
</dbReference>
<evidence type="ECO:0000313" key="8">
    <source>
        <dbReference type="EMBL" id="KFJ01184.1"/>
    </source>
</evidence>
<comment type="function">
    <text evidence="4">Involved in cell division and chromosome segregation.</text>
</comment>
<feature type="domain" description="Sporulation transcription regulator WhiA N-terminal" evidence="6">
    <location>
        <begin position="21"/>
        <end position="106"/>
    </location>
</feature>